<sequence>MSNIRPYKDIHPVLAEGVYIDQSAVVIGDVHIGKDSSVWPLTVIRGDVNHCRIGERCNIQDGSVIHLSRSRPSKPDGYPTILGNNVSIGHKVMLHGCTIGNNVLVGMGAIILDGAVIEDEVLVGAGSMVTQGKRLESGYLYLGTPAKKIRPLSDAERELFKRTAADYVDLKGEYTD</sequence>
<dbReference type="PANTHER" id="PTHR13061:SF56">
    <property type="entry name" value="PROTEIN YRDA"/>
    <property type="match status" value="1"/>
</dbReference>
<dbReference type="RefSeq" id="WP_258332456.1">
    <property type="nucleotide sequence ID" value="NZ_JAPTGG010000011.1"/>
</dbReference>
<dbReference type="InterPro" id="IPR011004">
    <property type="entry name" value="Trimer_LpxA-like_sf"/>
</dbReference>
<dbReference type="InterPro" id="IPR001451">
    <property type="entry name" value="Hexapep"/>
</dbReference>
<dbReference type="InterPro" id="IPR050484">
    <property type="entry name" value="Transf_Hexapept/Carb_Anhydrase"/>
</dbReference>
<reference evidence="1 2" key="1">
    <citation type="submission" date="2022-12" db="EMBL/GenBank/DDBJ databases">
        <title>Dasania phycosphaerae sp. nov., isolated from particulate material of the south coast of Korea.</title>
        <authorList>
            <person name="Jiang Y."/>
        </authorList>
    </citation>
    <scope>NUCLEOTIDE SEQUENCE [LARGE SCALE GENOMIC DNA]</scope>
    <source>
        <strain evidence="1 2">GY-19</strain>
    </source>
</reference>
<protein>
    <submittedName>
        <fullName evidence="1">Gamma carbonic anhydrase family protein</fullName>
    </submittedName>
</protein>
<dbReference type="InterPro" id="IPR047324">
    <property type="entry name" value="LbH_gamma_CA-like"/>
</dbReference>
<accession>A0A9J6RP51</accession>
<comment type="caution">
    <text evidence="1">The sequence shown here is derived from an EMBL/GenBank/DDBJ whole genome shotgun (WGS) entry which is preliminary data.</text>
</comment>
<evidence type="ECO:0000313" key="2">
    <source>
        <dbReference type="Proteomes" id="UP001069090"/>
    </source>
</evidence>
<proteinExistence type="predicted"/>
<dbReference type="PANTHER" id="PTHR13061">
    <property type="entry name" value="DYNACTIN SUBUNIT P25"/>
    <property type="match status" value="1"/>
</dbReference>
<keyword evidence="2" id="KW-1185">Reference proteome</keyword>
<organism evidence="1 2">
    <name type="scientific">Dasania phycosphaerae</name>
    <dbReference type="NCBI Taxonomy" id="2950436"/>
    <lineage>
        <taxon>Bacteria</taxon>
        <taxon>Pseudomonadati</taxon>
        <taxon>Pseudomonadota</taxon>
        <taxon>Gammaproteobacteria</taxon>
        <taxon>Cellvibrionales</taxon>
        <taxon>Spongiibacteraceae</taxon>
        <taxon>Dasania</taxon>
    </lineage>
</organism>
<name>A0A9J6RP51_9GAMM</name>
<dbReference type="EMBL" id="JAPTGG010000011">
    <property type="protein sequence ID" value="MCZ0866292.1"/>
    <property type="molecule type" value="Genomic_DNA"/>
</dbReference>
<dbReference type="Gene3D" id="2.160.10.10">
    <property type="entry name" value="Hexapeptide repeat proteins"/>
    <property type="match status" value="1"/>
</dbReference>
<dbReference type="AlphaFoldDB" id="A0A9J6RP51"/>
<dbReference type="CDD" id="cd04645">
    <property type="entry name" value="LbH_gamma_CA_like"/>
    <property type="match status" value="1"/>
</dbReference>
<evidence type="ECO:0000313" key="1">
    <source>
        <dbReference type="EMBL" id="MCZ0866292.1"/>
    </source>
</evidence>
<dbReference type="Pfam" id="PF00132">
    <property type="entry name" value="Hexapep"/>
    <property type="match status" value="1"/>
</dbReference>
<gene>
    <name evidence="1" type="ORF">O0V09_13860</name>
</gene>
<dbReference type="Proteomes" id="UP001069090">
    <property type="component" value="Unassembled WGS sequence"/>
</dbReference>
<dbReference type="SUPFAM" id="SSF51161">
    <property type="entry name" value="Trimeric LpxA-like enzymes"/>
    <property type="match status" value="1"/>
</dbReference>